<evidence type="ECO:0000313" key="14">
    <source>
        <dbReference type="Proteomes" id="UP000199759"/>
    </source>
</evidence>
<keyword evidence="14" id="KW-1185">Reference proteome</keyword>
<dbReference type="Gene3D" id="2.170.130.10">
    <property type="entry name" value="TonB-dependent receptor, plug domain"/>
    <property type="match status" value="1"/>
</dbReference>
<dbReference type="Gene3D" id="2.40.170.20">
    <property type="entry name" value="TonB-dependent receptor, beta-barrel domain"/>
    <property type="match status" value="1"/>
</dbReference>
<dbReference type="Proteomes" id="UP000199759">
    <property type="component" value="Unassembled WGS sequence"/>
</dbReference>
<name>A0A1G9P7R1_9PROT</name>
<dbReference type="Pfam" id="PF00593">
    <property type="entry name" value="TonB_dep_Rec_b-barrel"/>
    <property type="match status" value="1"/>
</dbReference>
<feature type="compositionally biased region" description="Acidic residues" evidence="9">
    <location>
        <begin position="295"/>
        <end position="311"/>
    </location>
</feature>
<feature type="domain" description="TonB-dependent receptor-like beta-barrel" evidence="11">
    <location>
        <begin position="323"/>
        <end position="670"/>
    </location>
</feature>
<evidence type="ECO:0000256" key="1">
    <source>
        <dbReference type="ARBA" id="ARBA00004571"/>
    </source>
</evidence>
<protein>
    <submittedName>
        <fullName evidence="13">Iron complex outermembrane recepter protein</fullName>
    </submittedName>
</protein>
<dbReference type="InterPro" id="IPR039426">
    <property type="entry name" value="TonB-dep_rcpt-like"/>
</dbReference>
<comment type="similarity">
    <text evidence="8">Belongs to the TonB-dependent receptor family.</text>
</comment>
<evidence type="ECO:0000256" key="5">
    <source>
        <dbReference type="ARBA" id="ARBA00023077"/>
    </source>
</evidence>
<gene>
    <name evidence="13" type="ORF">SAMN04488568_103136</name>
</gene>
<dbReference type="InterPro" id="IPR036942">
    <property type="entry name" value="Beta-barrel_TonB_sf"/>
</dbReference>
<feature type="region of interest" description="Disordered" evidence="9">
    <location>
        <begin position="289"/>
        <end position="312"/>
    </location>
</feature>
<keyword evidence="3" id="KW-1134">Transmembrane beta strand</keyword>
<evidence type="ECO:0000256" key="3">
    <source>
        <dbReference type="ARBA" id="ARBA00022452"/>
    </source>
</evidence>
<evidence type="ECO:0000256" key="10">
    <source>
        <dbReference type="SAM" id="SignalP"/>
    </source>
</evidence>
<evidence type="ECO:0000256" key="8">
    <source>
        <dbReference type="RuleBase" id="RU003357"/>
    </source>
</evidence>
<dbReference type="PANTHER" id="PTHR30069:SF40">
    <property type="entry name" value="TONB-DEPENDENT RECEPTOR NMB0964-RELATED"/>
    <property type="match status" value="1"/>
</dbReference>
<evidence type="ECO:0000259" key="12">
    <source>
        <dbReference type="Pfam" id="PF07715"/>
    </source>
</evidence>
<dbReference type="OrthoDB" id="9795928at2"/>
<dbReference type="InterPro" id="IPR000531">
    <property type="entry name" value="Beta-barrel_TonB"/>
</dbReference>
<dbReference type="AlphaFoldDB" id="A0A1G9P7R1"/>
<dbReference type="PANTHER" id="PTHR30069">
    <property type="entry name" value="TONB-DEPENDENT OUTER MEMBRANE RECEPTOR"/>
    <property type="match status" value="1"/>
</dbReference>
<evidence type="ECO:0000256" key="2">
    <source>
        <dbReference type="ARBA" id="ARBA00022448"/>
    </source>
</evidence>
<keyword evidence="2" id="KW-0813">Transport</keyword>
<proteinExistence type="inferred from homology"/>
<dbReference type="GO" id="GO:0009279">
    <property type="term" value="C:cell outer membrane"/>
    <property type="evidence" value="ECO:0007669"/>
    <property type="project" value="UniProtKB-SubCell"/>
</dbReference>
<feature type="domain" description="TonB-dependent receptor plug" evidence="12">
    <location>
        <begin position="47"/>
        <end position="150"/>
    </location>
</feature>
<accession>A0A1G9P7R1</accession>
<dbReference type="InterPro" id="IPR037066">
    <property type="entry name" value="Plug_dom_sf"/>
</dbReference>
<dbReference type="RefSeq" id="WP_091767288.1">
    <property type="nucleotide sequence ID" value="NZ_FNHG01000003.1"/>
</dbReference>
<feature type="compositionally biased region" description="Basic and acidic residues" evidence="9">
    <location>
        <begin position="224"/>
        <end position="236"/>
    </location>
</feature>
<keyword evidence="10" id="KW-0732">Signal</keyword>
<evidence type="ECO:0000259" key="11">
    <source>
        <dbReference type="Pfam" id="PF00593"/>
    </source>
</evidence>
<keyword evidence="7" id="KW-0998">Cell outer membrane</keyword>
<dbReference type="GO" id="GO:0044718">
    <property type="term" value="P:siderophore transmembrane transport"/>
    <property type="evidence" value="ECO:0007669"/>
    <property type="project" value="TreeGrafter"/>
</dbReference>
<keyword evidence="6 8" id="KW-0472">Membrane</keyword>
<evidence type="ECO:0000313" key="13">
    <source>
        <dbReference type="EMBL" id="SDL94789.1"/>
    </source>
</evidence>
<evidence type="ECO:0000256" key="4">
    <source>
        <dbReference type="ARBA" id="ARBA00022692"/>
    </source>
</evidence>
<evidence type="ECO:0000256" key="6">
    <source>
        <dbReference type="ARBA" id="ARBA00023136"/>
    </source>
</evidence>
<evidence type="ECO:0000256" key="7">
    <source>
        <dbReference type="ARBA" id="ARBA00023237"/>
    </source>
</evidence>
<dbReference type="STRING" id="144026.SAMN04488568_103136"/>
<reference evidence="13 14" key="1">
    <citation type="submission" date="2016-10" db="EMBL/GenBank/DDBJ databases">
        <authorList>
            <person name="de Groot N.N."/>
        </authorList>
    </citation>
    <scope>NUCLEOTIDE SEQUENCE [LARGE SCALE GENOMIC DNA]</scope>
    <source>
        <strain evidence="13 14">DSM 16077</strain>
    </source>
</reference>
<feature type="chain" id="PRO_5011655628" evidence="10">
    <location>
        <begin position="29"/>
        <end position="701"/>
    </location>
</feature>
<dbReference type="InterPro" id="IPR012910">
    <property type="entry name" value="Plug_dom"/>
</dbReference>
<comment type="subcellular location">
    <subcellularLocation>
        <location evidence="1">Cell outer membrane</location>
        <topology evidence="1">Multi-pass membrane protein</topology>
    </subcellularLocation>
</comment>
<sequence length="701" mass="75700">MKRPWLSTASGFALAIALAAGAAAQVNAGPEDVVVVTGTAIETLSAETLQSVDVISLDDVVDSFDGSLGASLARLPGISTTSFGPAVGRPIIRGFGGDRVRILNNGVGLVDASGVSVDHATTTEVLDAEQIIILRGPAAIAYGGGAIGGVINVIDGRIPTRPVDGLFEGQAYAGYSSVDRGHQEAARIRAGVGPLVFQLEASHREAGDFDIPGYAESPRLRALEEAEHDAEHGEEDHEHEEEEEVRGTVPNSGLTFDTIGAGASLIGDWGFLGISVRNYDAEYGLPAHEHHHEDDEHEEHEDDEHEDEHEDGDPKIAMEQTRWDIRGQFNFQLGPFDHLDISSGIADYQHVELEPDGEIGTLFESDGWEARAALVNGHGESRWTGSVGIQMLQTELSASGEEAFIPPVSTHDVGIFAAQRYDLEGYGFDMGARVERRELDTAIGPDRSFDTVSLAAGAFLRPADGMFLGLSLARTERAPTDAELYSDGLHAATGTVEIGNSNLSKETGWALDGTFRWSGNGWRLETGAFYSHFSDFIYLAPTGLEDPDEEAPIYRYLQDDATLWGGELYLERDLAQIGPWALVGDFTLEYVQGETDSFGSLPRMPPLSTTIGAEFQREVVDLRGEIVWAADQDDTAGSELPTDGYTMVNLSAVAHPFGSDTRLILEARNITDEEGRLHTSQLKDTIPLPGRSFRIAILQRF</sequence>
<keyword evidence="5 8" id="KW-0798">TonB box</keyword>
<feature type="signal peptide" evidence="10">
    <location>
        <begin position="1"/>
        <end position="28"/>
    </location>
</feature>
<dbReference type="GO" id="GO:0015344">
    <property type="term" value="F:siderophore uptake transmembrane transporter activity"/>
    <property type="evidence" value="ECO:0007669"/>
    <property type="project" value="TreeGrafter"/>
</dbReference>
<dbReference type="EMBL" id="FNHG01000003">
    <property type="protein sequence ID" value="SDL94789.1"/>
    <property type="molecule type" value="Genomic_DNA"/>
</dbReference>
<feature type="region of interest" description="Disordered" evidence="9">
    <location>
        <begin position="224"/>
        <end position="252"/>
    </location>
</feature>
<keyword evidence="4" id="KW-0812">Transmembrane</keyword>
<organism evidence="13 14">
    <name type="scientific">Maricaulis salignorans</name>
    <dbReference type="NCBI Taxonomy" id="144026"/>
    <lineage>
        <taxon>Bacteria</taxon>
        <taxon>Pseudomonadati</taxon>
        <taxon>Pseudomonadota</taxon>
        <taxon>Alphaproteobacteria</taxon>
        <taxon>Maricaulales</taxon>
        <taxon>Maricaulaceae</taxon>
        <taxon>Maricaulis</taxon>
    </lineage>
</organism>
<dbReference type="SUPFAM" id="SSF56935">
    <property type="entry name" value="Porins"/>
    <property type="match status" value="1"/>
</dbReference>
<evidence type="ECO:0000256" key="9">
    <source>
        <dbReference type="SAM" id="MobiDB-lite"/>
    </source>
</evidence>
<dbReference type="Pfam" id="PF07715">
    <property type="entry name" value="Plug"/>
    <property type="match status" value="1"/>
</dbReference>